<dbReference type="PANTHER" id="PTHR33326">
    <property type="entry name" value="OS05G0543800 PROTEIN"/>
    <property type="match status" value="1"/>
</dbReference>
<evidence type="ECO:0000313" key="3">
    <source>
        <dbReference type="EMBL" id="KAG2563954.1"/>
    </source>
</evidence>
<gene>
    <name evidence="3" type="ORF">PVAP13_8KG376702</name>
</gene>
<dbReference type="AlphaFoldDB" id="A0A8T0Q0W5"/>
<evidence type="ECO:0000256" key="1">
    <source>
        <dbReference type="SAM" id="MobiDB-lite"/>
    </source>
</evidence>
<dbReference type="OrthoDB" id="661637at2759"/>
<dbReference type="Proteomes" id="UP000823388">
    <property type="component" value="Chromosome 8K"/>
</dbReference>
<name>A0A8T0Q0W5_PANVG</name>
<keyword evidence="4" id="KW-1185">Reference proteome</keyword>
<comment type="caution">
    <text evidence="3">The sequence shown here is derived from an EMBL/GenBank/DDBJ whole genome shotgun (WGS) entry which is preliminary data.</text>
</comment>
<protein>
    <recommendedName>
        <fullName evidence="2">DUF3615 domain-containing protein</fullName>
    </recommendedName>
</protein>
<evidence type="ECO:0000313" key="4">
    <source>
        <dbReference type="Proteomes" id="UP000823388"/>
    </source>
</evidence>
<feature type="compositionally biased region" description="Pro residues" evidence="1">
    <location>
        <begin position="37"/>
        <end position="50"/>
    </location>
</feature>
<reference evidence="3 4" key="1">
    <citation type="submission" date="2020-05" db="EMBL/GenBank/DDBJ databases">
        <title>WGS assembly of Panicum virgatum.</title>
        <authorList>
            <person name="Lovell J.T."/>
            <person name="Jenkins J."/>
            <person name="Shu S."/>
            <person name="Juenger T.E."/>
            <person name="Schmutz J."/>
        </authorList>
    </citation>
    <scope>NUCLEOTIDE SEQUENCE [LARGE SCALE GENOMIC DNA]</scope>
    <source>
        <strain evidence="4">cv. AP13</strain>
    </source>
</reference>
<dbReference type="EMBL" id="CM029051">
    <property type="protein sequence ID" value="KAG2563954.1"/>
    <property type="molecule type" value="Genomic_DNA"/>
</dbReference>
<proteinExistence type="predicted"/>
<sequence>MSMATAAPPCEWGYLACFPSDRLSDPATVEPPSGSSVPPPPPPPPAPAPARLPQRKGPLDLRANPKVQLAQAKRFATGVLDHYNKNKKIKFELLDAKPVISIPEPRCCYTHINFTARSSKEDSEEQLFFAEIYHCRKKRSPSGFIVTCCEPLGPDFKVGQKFCKLDGSSAVRKNTDFTHCFACTERMLHPRGENYVAGHCNIPRVYDYVR</sequence>
<dbReference type="InterPro" id="IPR022059">
    <property type="entry name" value="DUF3615"/>
</dbReference>
<dbReference type="Pfam" id="PF12274">
    <property type="entry name" value="DUF3615"/>
    <property type="match status" value="1"/>
</dbReference>
<feature type="region of interest" description="Disordered" evidence="1">
    <location>
        <begin position="25"/>
        <end position="59"/>
    </location>
</feature>
<feature type="domain" description="DUF3615" evidence="2">
    <location>
        <begin position="79"/>
        <end position="190"/>
    </location>
</feature>
<dbReference type="PANTHER" id="PTHR33326:SF45">
    <property type="entry name" value="OS05G0477500 PROTEIN"/>
    <property type="match status" value="1"/>
</dbReference>
<accession>A0A8T0Q0W5</accession>
<organism evidence="3 4">
    <name type="scientific">Panicum virgatum</name>
    <name type="common">Blackwell switchgrass</name>
    <dbReference type="NCBI Taxonomy" id="38727"/>
    <lineage>
        <taxon>Eukaryota</taxon>
        <taxon>Viridiplantae</taxon>
        <taxon>Streptophyta</taxon>
        <taxon>Embryophyta</taxon>
        <taxon>Tracheophyta</taxon>
        <taxon>Spermatophyta</taxon>
        <taxon>Magnoliopsida</taxon>
        <taxon>Liliopsida</taxon>
        <taxon>Poales</taxon>
        <taxon>Poaceae</taxon>
        <taxon>PACMAD clade</taxon>
        <taxon>Panicoideae</taxon>
        <taxon>Panicodae</taxon>
        <taxon>Paniceae</taxon>
        <taxon>Panicinae</taxon>
        <taxon>Panicum</taxon>
        <taxon>Panicum sect. Hiantes</taxon>
    </lineage>
</organism>
<evidence type="ECO:0000259" key="2">
    <source>
        <dbReference type="Pfam" id="PF12274"/>
    </source>
</evidence>